<sequence>MPFGTSSDLTSATFTESLNGTDDSTGPEDLAAVAASTFGSAFTSKRGSKSYSGAAVVSLNDSIDCGWSNNSNSSIVALNLGYRDQF</sequence>
<gene>
    <name evidence="2" type="ORF">NPIL_178031</name>
</gene>
<evidence type="ECO:0000313" key="3">
    <source>
        <dbReference type="Proteomes" id="UP000887013"/>
    </source>
</evidence>
<evidence type="ECO:0000256" key="1">
    <source>
        <dbReference type="SAM" id="MobiDB-lite"/>
    </source>
</evidence>
<reference evidence="2" key="1">
    <citation type="submission" date="2020-08" db="EMBL/GenBank/DDBJ databases">
        <title>Multicomponent nature underlies the extraordinary mechanical properties of spider dragline silk.</title>
        <authorList>
            <person name="Kono N."/>
            <person name="Nakamura H."/>
            <person name="Mori M."/>
            <person name="Yoshida Y."/>
            <person name="Ohtoshi R."/>
            <person name="Malay A.D."/>
            <person name="Moran D.A.P."/>
            <person name="Tomita M."/>
            <person name="Numata K."/>
            <person name="Arakawa K."/>
        </authorList>
    </citation>
    <scope>NUCLEOTIDE SEQUENCE</scope>
</reference>
<protein>
    <submittedName>
        <fullName evidence="2">Uncharacterized protein</fullName>
    </submittedName>
</protein>
<name>A0A8X6PZL0_NEPPI</name>
<evidence type="ECO:0000313" key="2">
    <source>
        <dbReference type="EMBL" id="GFT94345.1"/>
    </source>
</evidence>
<dbReference type="AlphaFoldDB" id="A0A8X6PZL0"/>
<keyword evidence="3" id="KW-1185">Reference proteome</keyword>
<feature type="region of interest" description="Disordered" evidence="1">
    <location>
        <begin position="1"/>
        <end position="26"/>
    </location>
</feature>
<comment type="caution">
    <text evidence="2">The sequence shown here is derived from an EMBL/GenBank/DDBJ whole genome shotgun (WGS) entry which is preliminary data.</text>
</comment>
<proteinExistence type="predicted"/>
<feature type="compositionally biased region" description="Polar residues" evidence="1">
    <location>
        <begin position="1"/>
        <end position="24"/>
    </location>
</feature>
<dbReference type="Proteomes" id="UP000887013">
    <property type="component" value="Unassembled WGS sequence"/>
</dbReference>
<dbReference type="EMBL" id="BMAW01025867">
    <property type="protein sequence ID" value="GFT94345.1"/>
    <property type="molecule type" value="Genomic_DNA"/>
</dbReference>
<accession>A0A8X6PZL0</accession>
<organism evidence="2 3">
    <name type="scientific">Nephila pilipes</name>
    <name type="common">Giant wood spider</name>
    <name type="synonym">Nephila maculata</name>
    <dbReference type="NCBI Taxonomy" id="299642"/>
    <lineage>
        <taxon>Eukaryota</taxon>
        <taxon>Metazoa</taxon>
        <taxon>Ecdysozoa</taxon>
        <taxon>Arthropoda</taxon>
        <taxon>Chelicerata</taxon>
        <taxon>Arachnida</taxon>
        <taxon>Araneae</taxon>
        <taxon>Araneomorphae</taxon>
        <taxon>Entelegynae</taxon>
        <taxon>Araneoidea</taxon>
        <taxon>Nephilidae</taxon>
        <taxon>Nephila</taxon>
    </lineage>
</organism>